<accession>A0A372JFZ2</accession>
<dbReference type="AlphaFoldDB" id="A0A372JFZ2"/>
<dbReference type="SUPFAM" id="SSF52743">
    <property type="entry name" value="Subtilisin-like"/>
    <property type="match status" value="1"/>
</dbReference>
<evidence type="ECO:0000313" key="4">
    <source>
        <dbReference type="Proteomes" id="UP000261811"/>
    </source>
</evidence>
<proteinExistence type="predicted"/>
<dbReference type="CDD" id="cd04056">
    <property type="entry name" value="Peptidases_S53"/>
    <property type="match status" value="1"/>
</dbReference>
<feature type="domain" description="Peptidase S53" evidence="2">
    <location>
        <begin position="79"/>
        <end position="400"/>
    </location>
</feature>
<dbReference type="Proteomes" id="UP000261811">
    <property type="component" value="Unassembled WGS sequence"/>
</dbReference>
<protein>
    <submittedName>
        <fullName evidence="3">Peptidase S8</fullName>
    </submittedName>
</protein>
<evidence type="ECO:0000313" key="3">
    <source>
        <dbReference type="EMBL" id="RFU38278.1"/>
    </source>
</evidence>
<evidence type="ECO:0000256" key="1">
    <source>
        <dbReference type="SAM" id="SignalP"/>
    </source>
</evidence>
<dbReference type="GO" id="GO:0008240">
    <property type="term" value="F:tripeptidyl-peptidase activity"/>
    <property type="evidence" value="ECO:0007669"/>
    <property type="project" value="TreeGrafter"/>
</dbReference>
<feature type="chain" id="PRO_5016704571" evidence="1">
    <location>
        <begin position="31"/>
        <end position="400"/>
    </location>
</feature>
<keyword evidence="4" id="KW-1185">Reference proteome</keyword>
<dbReference type="GO" id="GO:0006508">
    <property type="term" value="P:proteolysis"/>
    <property type="evidence" value="ECO:0007669"/>
    <property type="project" value="InterPro"/>
</dbReference>
<reference evidence="3 4" key="1">
    <citation type="submission" date="2018-08" db="EMBL/GenBank/DDBJ databases">
        <title>Actinomadura jelena sp. nov., a novel Actinomycete isolated from soil in Chad.</title>
        <authorList>
            <person name="Shi L."/>
        </authorList>
    </citation>
    <scope>NUCLEOTIDE SEQUENCE [LARGE SCALE GENOMIC DNA]</scope>
    <source>
        <strain evidence="3 4">NEAU-G17</strain>
    </source>
</reference>
<dbReference type="RefSeq" id="WP_117360216.1">
    <property type="nucleotide sequence ID" value="NZ_QURH01000838.1"/>
</dbReference>
<comment type="caution">
    <text evidence="3">The sequence shown here is derived from an EMBL/GenBank/DDBJ whole genome shotgun (WGS) entry which is preliminary data.</text>
</comment>
<dbReference type="Gene3D" id="3.40.50.200">
    <property type="entry name" value="Peptidase S8/S53 domain"/>
    <property type="match status" value="1"/>
</dbReference>
<dbReference type="InterPro" id="IPR050819">
    <property type="entry name" value="Tripeptidyl-peptidase_I"/>
</dbReference>
<name>A0A372JFZ2_9ACTN</name>
<dbReference type="PANTHER" id="PTHR14218">
    <property type="entry name" value="PROTEASE S8 TRIPEPTIDYL PEPTIDASE I CLN2"/>
    <property type="match status" value="1"/>
</dbReference>
<feature type="signal peptide" evidence="1">
    <location>
        <begin position="1"/>
        <end position="30"/>
    </location>
</feature>
<evidence type="ECO:0000259" key="2">
    <source>
        <dbReference type="PROSITE" id="PS51695"/>
    </source>
</evidence>
<dbReference type="InterPro" id="IPR036852">
    <property type="entry name" value="Peptidase_S8/S53_dom_sf"/>
</dbReference>
<dbReference type="PANTHER" id="PTHR14218:SF15">
    <property type="entry name" value="TRIPEPTIDYL-PEPTIDASE 1"/>
    <property type="match status" value="1"/>
</dbReference>
<organism evidence="3 4">
    <name type="scientific">Actinomadura logoneensis</name>
    <dbReference type="NCBI Taxonomy" id="2293572"/>
    <lineage>
        <taxon>Bacteria</taxon>
        <taxon>Bacillati</taxon>
        <taxon>Actinomycetota</taxon>
        <taxon>Actinomycetes</taxon>
        <taxon>Streptosporangiales</taxon>
        <taxon>Thermomonosporaceae</taxon>
        <taxon>Actinomadura</taxon>
    </lineage>
</organism>
<dbReference type="EMBL" id="QURH01000838">
    <property type="protein sequence ID" value="RFU38278.1"/>
    <property type="molecule type" value="Genomic_DNA"/>
</dbReference>
<dbReference type="GO" id="GO:0004252">
    <property type="term" value="F:serine-type endopeptidase activity"/>
    <property type="evidence" value="ECO:0007669"/>
    <property type="project" value="InterPro"/>
</dbReference>
<gene>
    <name evidence="3" type="ORF">DZF91_28545</name>
</gene>
<dbReference type="InterPro" id="IPR030400">
    <property type="entry name" value="Sedolisin_dom"/>
</dbReference>
<dbReference type="OrthoDB" id="9813435at2"/>
<keyword evidence="1" id="KW-0732">Signal</keyword>
<sequence>MRRPRLRYAMTGMFLAAASVLSTPLGTASASPALPAAPAGTHHSCATVRAGQAHCHAIVRDDVAVSAKTLKAALAAPSGLSPANLQSAYKLPSSTAGTGQTVAIVDAYDDPTAEADMNVYRSQYGLPACTTANGCFKKVNQTGGTSLPKVDGGWAQEISLDLDMVSAACPKCKIVLVEATSPSFANLGAAENTAARLANVVSNSYGGSDASDSSYGSYYNHPGVAITVSSGDSGYGVEYPASSHYVTAVGGTSLRTSSTTRGWTETAWSGAGSGCSTYNTALSGQAGASTGCSRRAVADVSAVADPATGVAVYDSTAYQGQSGWMVFGGTSASAPLIASVYALAGNASSVDNNYPYSHKTALFDVTSGSNGSCSPSQLCTARTGWDGPTGLGTPNGTGAF</sequence>
<dbReference type="PROSITE" id="PS51695">
    <property type="entry name" value="SEDOLISIN"/>
    <property type="match status" value="1"/>
</dbReference>